<evidence type="ECO:0000313" key="2">
    <source>
        <dbReference type="EMBL" id="KAK7033480.1"/>
    </source>
</evidence>
<feature type="region of interest" description="Disordered" evidence="1">
    <location>
        <begin position="80"/>
        <end position="113"/>
    </location>
</feature>
<keyword evidence="3" id="KW-1185">Reference proteome</keyword>
<gene>
    <name evidence="2" type="ORF">R3P38DRAFT_2773868</name>
</gene>
<organism evidence="2 3">
    <name type="scientific">Favolaschia claudopus</name>
    <dbReference type="NCBI Taxonomy" id="2862362"/>
    <lineage>
        <taxon>Eukaryota</taxon>
        <taxon>Fungi</taxon>
        <taxon>Dikarya</taxon>
        <taxon>Basidiomycota</taxon>
        <taxon>Agaricomycotina</taxon>
        <taxon>Agaricomycetes</taxon>
        <taxon>Agaricomycetidae</taxon>
        <taxon>Agaricales</taxon>
        <taxon>Marasmiineae</taxon>
        <taxon>Mycenaceae</taxon>
        <taxon>Favolaschia</taxon>
    </lineage>
</organism>
<accession>A0AAW0C2T2</accession>
<dbReference type="EMBL" id="JAWWNJ010000023">
    <property type="protein sequence ID" value="KAK7033480.1"/>
    <property type="molecule type" value="Genomic_DNA"/>
</dbReference>
<feature type="compositionally biased region" description="Polar residues" evidence="1">
    <location>
        <begin position="327"/>
        <end position="337"/>
    </location>
</feature>
<reference evidence="2 3" key="1">
    <citation type="journal article" date="2024" name="J Genomics">
        <title>Draft genome sequencing and assembly of Favolaschia claudopus CIRM-BRFM 2984 isolated from oak limbs.</title>
        <authorList>
            <person name="Navarro D."/>
            <person name="Drula E."/>
            <person name="Chaduli D."/>
            <person name="Cazenave R."/>
            <person name="Ahrendt S."/>
            <person name="Wang J."/>
            <person name="Lipzen A."/>
            <person name="Daum C."/>
            <person name="Barry K."/>
            <person name="Grigoriev I.V."/>
            <person name="Favel A."/>
            <person name="Rosso M.N."/>
            <person name="Martin F."/>
        </authorList>
    </citation>
    <scope>NUCLEOTIDE SEQUENCE [LARGE SCALE GENOMIC DNA]</scope>
    <source>
        <strain evidence="2 3">CIRM-BRFM 2984</strain>
    </source>
</reference>
<evidence type="ECO:0000313" key="3">
    <source>
        <dbReference type="Proteomes" id="UP001362999"/>
    </source>
</evidence>
<feature type="region of interest" description="Disordered" evidence="1">
    <location>
        <begin position="318"/>
        <end position="338"/>
    </location>
</feature>
<dbReference type="AlphaFoldDB" id="A0AAW0C2T2"/>
<name>A0AAW0C2T2_9AGAR</name>
<evidence type="ECO:0000256" key="1">
    <source>
        <dbReference type="SAM" id="MobiDB-lite"/>
    </source>
</evidence>
<protein>
    <submittedName>
        <fullName evidence="2">Uncharacterized protein</fullName>
    </submittedName>
</protein>
<dbReference type="Proteomes" id="UP001362999">
    <property type="component" value="Unassembled WGS sequence"/>
</dbReference>
<sequence>MCGSQFPTGSDFLLVNFGYQRVNFRHAVSFAACELSSWTSGRIHAEQRGTRSCVRVVEVLILRKRISVISSQRLFPESRELSGSLTPRRGAARSSDYTGLLPPSGTPSAFAPRILPPAGKYRPPYLKQRVFPLPHELCGSSRTRGAAARSLDYIEVLPASEASPFFTGDFAAGRQKPPSRLKVMLLRATLLVEAPRSGAVYRISSPERGLSRIPGLFGNSIFRRPASEARDEADLSSLRAASLRSSKSEIKHQNIDFSASAERRLQAGTCLGSTFQLPDNIQRFLNRQVCLKYSRERKRCANQLDSFRPIKVEIKSSGRFQSERKSTPSSKPQNSLKTADLVEFRVTKR</sequence>
<proteinExistence type="predicted"/>
<comment type="caution">
    <text evidence="2">The sequence shown here is derived from an EMBL/GenBank/DDBJ whole genome shotgun (WGS) entry which is preliminary data.</text>
</comment>